<gene>
    <name evidence="1" type="ORF">ACFFH4_21985</name>
</gene>
<name>A0ABV6NMB0_9BACI</name>
<reference evidence="1 2" key="1">
    <citation type="submission" date="2024-09" db="EMBL/GenBank/DDBJ databases">
        <authorList>
            <person name="Sun Q."/>
            <person name="Mori K."/>
        </authorList>
    </citation>
    <scope>NUCLEOTIDE SEQUENCE [LARGE SCALE GENOMIC DNA]</scope>
    <source>
        <strain evidence="1 2">NCAIM B.02301</strain>
    </source>
</reference>
<proteinExistence type="predicted"/>
<keyword evidence="2" id="KW-1185">Reference proteome</keyword>
<evidence type="ECO:0000313" key="2">
    <source>
        <dbReference type="Proteomes" id="UP001589833"/>
    </source>
</evidence>
<evidence type="ECO:0000313" key="1">
    <source>
        <dbReference type="EMBL" id="MFC0561574.1"/>
    </source>
</evidence>
<dbReference type="EMBL" id="JBHLTR010000077">
    <property type="protein sequence ID" value="MFC0561574.1"/>
    <property type="molecule type" value="Genomic_DNA"/>
</dbReference>
<dbReference type="Proteomes" id="UP001589833">
    <property type="component" value="Unassembled WGS sequence"/>
</dbReference>
<organism evidence="1 2">
    <name type="scientific">Halalkalibacter alkalisediminis</name>
    <dbReference type="NCBI Taxonomy" id="935616"/>
    <lineage>
        <taxon>Bacteria</taxon>
        <taxon>Bacillati</taxon>
        <taxon>Bacillota</taxon>
        <taxon>Bacilli</taxon>
        <taxon>Bacillales</taxon>
        <taxon>Bacillaceae</taxon>
        <taxon>Halalkalibacter</taxon>
    </lineage>
</organism>
<sequence length="333" mass="38132">MNFNTYKGSFVIAICISLFLLFLPMQTFAYEVYKDFSAEIFNSLSDEQIRDLESKGYTPGALAEQLEIGRGYDELSKIELVEEQVVYHKVIEYFPAGYQEPDEHNVSAMLFDEFERASSDEFYSEVIELTEEEFLKEIEEEDESVTLFSTTDEHRTSTSYKRMATIMYRINRDRYRVSNKVDWTKMPIHRKHDIIAIALNKNTSPLKGTEWAKQTWTSSSGTNPGSATYTTNSSKWERNASGYGLYFKLKQGFTDTGNTPVGRITMYMEYEAGPNVSNVTLVDGYGHYYHLEHPVNITPSFTIGAGGVGVSISGGYQSEYTRHRPETHVQLFR</sequence>
<dbReference type="RefSeq" id="WP_273845523.1">
    <property type="nucleotide sequence ID" value="NZ_JAQQWT010000013.1"/>
</dbReference>
<comment type="caution">
    <text evidence="1">The sequence shown here is derived from an EMBL/GenBank/DDBJ whole genome shotgun (WGS) entry which is preliminary data.</text>
</comment>
<accession>A0ABV6NMB0</accession>
<protein>
    <submittedName>
        <fullName evidence="1">Uncharacterized protein</fullName>
    </submittedName>
</protein>